<dbReference type="OrthoDB" id="238114at2157"/>
<keyword evidence="1" id="KW-1133">Transmembrane helix</keyword>
<protein>
    <submittedName>
        <fullName evidence="2">Uncharacterized protein</fullName>
    </submittedName>
</protein>
<name>A0A482Y4L1_9EURY</name>
<dbReference type="EMBL" id="SHMR01000001">
    <property type="protein sequence ID" value="RZH69383.1"/>
    <property type="molecule type" value="Genomic_DNA"/>
</dbReference>
<keyword evidence="1" id="KW-0812">Transmembrane</keyword>
<dbReference type="Proteomes" id="UP000292704">
    <property type="component" value="Unassembled WGS sequence"/>
</dbReference>
<accession>A0A482Y4L1</accession>
<evidence type="ECO:0000256" key="1">
    <source>
        <dbReference type="SAM" id="Phobius"/>
    </source>
</evidence>
<proteinExistence type="predicted"/>
<gene>
    <name evidence="2" type="ORF">ELS17_08155</name>
</gene>
<feature type="transmembrane region" description="Helical" evidence="1">
    <location>
        <begin position="12"/>
        <end position="30"/>
    </location>
</feature>
<feature type="transmembrane region" description="Helical" evidence="1">
    <location>
        <begin position="37"/>
        <end position="54"/>
    </location>
</feature>
<dbReference type="RefSeq" id="WP_130170233.1">
    <property type="nucleotide sequence ID" value="NZ_SHMR01000001.1"/>
</dbReference>
<comment type="caution">
    <text evidence="2">The sequence shown here is derived from an EMBL/GenBank/DDBJ whole genome shotgun (WGS) entry which is preliminary data.</text>
</comment>
<keyword evidence="1" id="KW-0472">Membrane</keyword>
<dbReference type="AlphaFoldDB" id="A0A482Y4L1"/>
<sequence>MSSPLENPAVRYGMGFSSAVLLCVVAFVFLEEGLTRWFVLGLAVIEITIVPQILKMTAENNTDGV</sequence>
<dbReference type="STRING" id="222984.GCA_000731985_03757"/>
<evidence type="ECO:0000313" key="3">
    <source>
        <dbReference type="Proteomes" id="UP000292704"/>
    </source>
</evidence>
<evidence type="ECO:0000313" key="2">
    <source>
        <dbReference type="EMBL" id="RZH69383.1"/>
    </source>
</evidence>
<reference evidence="2 3" key="1">
    <citation type="submission" date="2019-02" db="EMBL/GenBank/DDBJ databases">
        <title>Genome analysis provides insights into bioremediation potentialities and Haloocin production by Natrinema altunense strain 4.1R isolated from Chott Douz in Tunisian desert.</title>
        <authorList>
            <person name="Najjari A."/>
            <person name="Youssef N."/>
            <person name="Ben Dhia O."/>
            <person name="Ferjani R."/>
            <person name="El Hidri D."/>
            <person name="Ouzari H.I."/>
            <person name="Cherif A."/>
        </authorList>
    </citation>
    <scope>NUCLEOTIDE SEQUENCE [LARGE SCALE GENOMIC DNA]</scope>
    <source>
        <strain evidence="2 3">4.1R</strain>
    </source>
</reference>
<organism evidence="2 3">
    <name type="scientific">Natrinema altunense</name>
    <dbReference type="NCBI Taxonomy" id="222984"/>
    <lineage>
        <taxon>Archaea</taxon>
        <taxon>Methanobacteriati</taxon>
        <taxon>Methanobacteriota</taxon>
        <taxon>Stenosarchaea group</taxon>
        <taxon>Halobacteria</taxon>
        <taxon>Halobacteriales</taxon>
        <taxon>Natrialbaceae</taxon>
        <taxon>Natrinema</taxon>
    </lineage>
</organism>